<accession>A0AAW6T4V9</accession>
<dbReference type="AlphaFoldDB" id="A0AAW6T4V9"/>
<dbReference type="Gene3D" id="3.20.20.70">
    <property type="entry name" value="Aldolase class I"/>
    <property type="match status" value="1"/>
</dbReference>
<protein>
    <submittedName>
        <fullName evidence="2">Phosphoenolpyruvate hydrolase family protein</fullName>
    </submittedName>
</protein>
<evidence type="ECO:0000259" key="1">
    <source>
        <dbReference type="Pfam" id="PF09370"/>
    </source>
</evidence>
<comment type="caution">
    <text evidence="2">The sequence shown here is derived from an EMBL/GenBank/DDBJ whole genome shotgun (WGS) entry which is preliminary data.</text>
</comment>
<organism evidence="2 3">
    <name type="scientific">Ruicaihuangia caeni</name>
    <dbReference type="NCBI Taxonomy" id="3042517"/>
    <lineage>
        <taxon>Bacteria</taxon>
        <taxon>Bacillati</taxon>
        <taxon>Actinomycetota</taxon>
        <taxon>Actinomycetes</taxon>
        <taxon>Micrococcales</taxon>
        <taxon>Microbacteriaceae</taxon>
        <taxon>Ruicaihuangia</taxon>
    </lineage>
</organism>
<reference evidence="2 3" key="1">
    <citation type="submission" date="2023-04" db="EMBL/GenBank/DDBJ databases">
        <title>Klugiella caeni sp. nov. isolated from the sludge of biochemical tank.</title>
        <authorList>
            <person name="Geng K."/>
        </authorList>
    </citation>
    <scope>NUCLEOTIDE SEQUENCE [LARGE SCALE GENOMIC DNA]</scope>
    <source>
        <strain evidence="2 3">YN-L-19</strain>
    </source>
</reference>
<sequence length="278" mass="29308">MYTREEVLSRLRKTAESGSPIVGAGAGTGISAKFAERGGADLILIYNSGKYRMGGHGSNAGLLAIGDANAIVMEMGEREVLPVVKNIPVIAGVNGTDPTRVMSRFLRGVEAAGFSGVINFPSHGIIDGHWRRSLEETGFGYDREVEMIATAHQQGMFTLSYSFTPEEAQSMVDAGVDVVVAHMGLTTGGSIGASEGLAKSLDESVRLTKEIADAAREVRSDVLVVSHGGPIETPADAARVIHEAGVDGFIGASTMERLPVERALTETVSGFKSISMKR</sequence>
<dbReference type="SUPFAM" id="SSF51395">
    <property type="entry name" value="FMN-linked oxidoreductases"/>
    <property type="match status" value="1"/>
</dbReference>
<dbReference type="EMBL" id="JASATX010000001">
    <property type="protein sequence ID" value="MDI2097384.1"/>
    <property type="molecule type" value="Genomic_DNA"/>
</dbReference>
<dbReference type="InterPro" id="IPR015813">
    <property type="entry name" value="Pyrv/PenolPyrv_kinase-like_dom"/>
</dbReference>
<dbReference type="Pfam" id="PF09370">
    <property type="entry name" value="PEP_hydrolase"/>
    <property type="match status" value="1"/>
</dbReference>
<dbReference type="GO" id="GO:0016787">
    <property type="term" value="F:hydrolase activity"/>
    <property type="evidence" value="ECO:0007669"/>
    <property type="project" value="UniProtKB-KW"/>
</dbReference>
<dbReference type="SUPFAM" id="SSF51621">
    <property type="entry name" value="Phosphoenolpyruvate/pyruvate domain"/>
    <property type="match status" value="1"/>
</dbReference>
<evidence type="ECO:0000313" key="3">
    <source>
        <dbReference type="Proteomes" id="UP001321506"/>
    </source>
</evidence>
<dbReference type="InterPro" id="IPR009215">
    <property type="entry name" value="TIM-br_IGPS-like"/>
</dbReference>
<proteinExistence type="predicted"/>
<dbReference type="InterPro" id="IPR013785">
    <property type="entry name" value="Aldolase_TIM"/>
</dbReference>
<keyword evidence="3" id="KW-1185">Reference proteome</keyword>
<feature type="domain" description="TIM-barrel" evidence="1">
    <location>
        <begin position="6"/>
        <end position="274"/>
    </location>
</feature>
<dbReference type="RefSeq" id="WP_281487183.1">
    <property type="nucleotide sequence ID" value="NZ_JASATX010000001.1"/>
</dbReference>
<keyword evidence="2" id="KW-0378">Hydrolase</keyword>
<evidence type="ECO:0000313" key="2">
    <source>
        <dbReference type="EMBL" id="MDI2097384.1"/>
    </source>
</evidence>
<gene>
    <name evidence="2" type="ORF">QF206_00175</name>
</gene>
<dbReference type="PANTHER" id="PTHR31862:SF1">
    <property type="entry name" value="UPF0261 DOMAIN PROTEIN (AFU_ORTHOLOGUE AFUA_1G10120)"/>
    <property type="match status" value="1"/>
</dbReference>
<dbReference type="PANTHER" id="PTHR31862">
    <property type="entry name" value="UPF0261 DOMAIN PROTEIN (AFU_ORTHOLOGUE AFUA_1G10120)"/>
    <property type="match status" value="1"/>
</dbReference>
<dbReference type="PIRSF" id="PIRSF034452">
    <property type="entry name" value="TIM-br_sig_trnsd"/>
    <property type="match status" value="1"/>
</dbReference>
<name>A0AAW6T4V9_9MICO</name>
<dbReference type="Proteomes" id="UP001321506">
    <property type="component" value="Unassembled WGS sequence"/>
</dbReference>
<dbReference type="InterPro" id="IPR051353">
    <property type="entry name" value="Tobamovirus_resist_UPF0261"/>
</dbReference>